<reference evidence="3 4" key="1">
    <citation type="submission" date="2018-06" db="EMBL/GenBank/DDBJ databases">
        <title>Genomic Encyclopedia of Archaeal and Bacterial Type Strains, Phase II (KMG-II): from individual species to whole genera.</title>
        <authorList>
            <person name="Goeker M."/>
        </authorList>
    </citation>
    <scope>NUCLEOTIDE SEQUENCE [LARGE SCALE GENOMIC DNA]</scope>
    <source>
        <strain evidence="3 4">DSM 25663</strain>
    </source>
</reference>
<dbReference type="PANTHER" id="PTHR46268">
    <property type="entry name" value="STRESS RESPONSE PROTEIN NHAX"/>
    <property type="match status" value="1"/>
</dbReference>
<evidence type="ECO:0000313" key="4">
    <source>
        <dbReference type="Proteomes" id="UP000248840"/>
    </source>
</evidence>
<evidence type="ECO:0000259" key="2">
    <source>
        <dbReference type="Pfam" id="PF00582"/>
    </source>
</evidence>
<dbReference type="PANTHER" id="PTHR46268:SF6">
    <property type="entry name" value="UNIVERSAL STRESS PROTEIN UP12"/>
    <property type="match status" value="1"/>
</dbReference>
<evidence type="ECO:0000256" key="1">
    <source>
        <dbReference type="ARBA" id="ARBA00008791"/>
    </source>
</evidence>
<dbReference type="AlphaFoldDB" id="A0A328YD30"/>
<dbReference type="Gene3D" id="3.40.50.620">
    <property type="entry name" value="HUPs"/>
    <property type="match status" value="2"/>
</dbReference>
<dbReference type="SUPFAM" id="SSF52402">
    <property type="entry name" value="Adenine nucleotide alpha hydrolases-like"/>
    <property type="match status" value="2"/>
</dbReference>
<accession>A0A328YD30</accession>
<dbReference type="InterPro" id="IPR006016">
    <property type="entry name" value="UspA"/>
</dbReference>
<dbReference type="Pfam" id="PF00582">
    <property type="entry name" value="Usp"/>
    <property type="match status" value="1"/>
</dbReference>
<name>A0A328YD30_9FLAO</name>
<proteinExistence type="inferred from homology"/>
<comment type="similarity">
    <text evidence="1">Belongs to the universal stress protein A family.</text>
</comment>
<dbReference type="EMBL" id="QLSZ01000014">
    <property type="protein sequence ID" value="RAR70012.1"/>
    <property type="molecule type" value="Genomic_DNA"/>
</dbReference>
<feature type="domain" description="UspA" evidence="2">
    <location>
        <begin position="1"/>
        <end position="146"/>
    </location>
</feature>
<protein>
    <submittedName>
        <fullName evidence="3">Nucleotide-binding universal stress UspA family protein</fullName>
    </submittedName>
</protein>
<comment type="caution">
    <text evidence="3">The sequence shown here is derived from an EMBL/GenBank/DDBJ whole genome shotgun (WGS) entry which is preliminary data.</text>
</comment>
<evidence type="ECO:0000313" key="3">
    <source>
        <dbReference type="EMBL" id="RAR70012.1"/>
    </source>
</evidence>
<dbReference type="PRINTS" id="PR01438">
    <property type="entry name" value="UNVRSLSTRESS"/>
</dbReference>
<dbReference type="RefSeq" id="WP_112114098.1">
    <property type="nucleotide sequence ID" value="NZ_QLSZ01000014.1"/>
</dbReference>
<dbReference type="OrthoDB" id="9788959at2"/>
<gene>
    <name evidence="3" type="ORF">CLV55_11456</name>
</gene>
<dbReference type="CDD" id="cd00293">
    <property type="entry name" value="USP-like"/>
    <property type="match status" value="2"/>
</dbReference>
<sequence>MKKILFPTDFSSIANNAFVHALGLAKLIRGEIILLHTYELPIIDNQFEPQNYKQIFDSLKLTNFERFKEELPKLRAIAEANHCEHIIMSQILKDGDLMHIIKEVVESEYIDFVVMGTSGASGWKEMFLGTNTGEVISNLRVPVLSIPEGAKYTKLSTFGFTTRFRDKDKEALRRVVKIAKQAGATVKCLYVETKHSDNSQTIYNEWKEAFKEEPVQFFIIPSNDVNSTIEEFIIHQEIDLLCMLTYKRNFFQWLFTTSFTEKMSYHSAIPILVLHE</sequence>
<dbReference type="Proteomes" id="UP000248840">
    <property type="component" value="Unassembled WGS sequence"/>
</dbReference>
<organism evidence="3 4">
    <name type="scientific">Flavobacterium aciduliphilum</name>
    <dbReference type="NCBI Taxonomy" id="1101402"/>
    <lineage>
        <taxon>Bacteria</taxon>
        <taxon>Pseudomonadati</taxon>
        <taxon>Bacteroidota</taxon>
        <taxon>Flavobacteriia</taxon>
        <taxon>Flavobacteriales</taxon>
        <taxon>Flavobacteriaceae</taxon>
        <taxon>Flavobacterium</taxon>
    </lineage>
</organism>
<keyword evidence="4" id="KW-1185">Reference proteome</keyword>
<dbReference type="InterPro" id="IPR006015">
    <property type="entry name" value="Universal_stress_UspA"/>
</dbReference>
<dbReference type="InterPro" id="IPR014729">
    <property type="entry name" value="Rossmann-like_a/b/a_fold"/>
</dbReference>